<sequence length="554" mass="60518">MPLLSVVVPTLDRPDTLRHALATMACQPIDADCEFIVQNNGGNPEIAEMVAGLRDARFKHFASDTVLTMTDNWERALGHAAGEYVTFIGDDDGLMPYACTTATDILAGGAIDLLSWRAYSYHWPNYYHPAFRNRLLAEIDLTSSAKRVSSRRELARIFAFQAHYAYLPMIYNSFVRRSVIERMRAIGGRYFIGLSPDVASGIANAALTDSFVRLSRPLGMSGISRHSTGHALFFETMDLLETARGERDFGAIDGDPRLPDLNALQLFIARDMLTLKRLLLADDDGVRLDYRGLAQALAIGINDRPQLYDRTARTIGELARAHGFDVADIIIPARGAERPPPGRGVRVTGPNRVAYELDGSVLGLASIADAVRVIAQFVPDQEPFDPAALEASESTPILGARELEFTRDGTGVAALIEGWSEPEQWGTWSIARNCVLRFEVRSVPSRPIEIVLACRAFVSEKNPQLRVDCRVGGGVPQPLTFSTAAFAGLRRLRLDPAAIGADGTLTISLALSDPRSPADLALSSDVRPLGIGLERIWLDDGVPASRLRRSAPDQ</sequence>
<dbReference type="OrthoDB" id="5291101at2"/>
<dbReference type="AlphaFoldDB" id="A0A5P6PFT6"/>
<name>A0A5P6PFT6_9BRAD</name>
<dbReference type="Proteomes" id="UP000325641">
    <property type="component" value="Chromosome"/>
</dbReference>
<dbReference type="Gene3D" id="3.90.550.10">
    <property type="entry name" value="Spore Coat Polysaccharide Biosynthesis Protein SpsA, Chain A"/>
    <property type="match status" value="1"/>
</dbReference>
<evidence type="ECO:0000259" key="1">
    <source>
        <dbReference type="Pfam" id="PF00535"/>
    </source>
</evidence>
<feature type="domain" description="Glycosyltransferase 2-like" evidence="1">
    <location>
        <begin position="5"/>
        <end position="129"/>
    </location>
</feature>
<dbReference type="CDD" id="cd00761">
    <property type="entry name" value="Glyco_tranf_GTA_type"/>
    <property type="match status" value="1"/>
</dbReference>
<gene>
    <name evidence="2" type="ORF">F8237_13515</name>
</gene>
<dbReference type="Pfam" id="PF00535">
    <property type="entry name" value="Glycos_transf_2"/>
    <property type="match status" value="1"/>
</dbReference>
<proteinExistence type="predicted"/>
<dbReference type="EMBL" id="CP044543">
    <property type="protein sequence ID" value="QFI77166.1"/>
    <property type="molecule type" value="Genomic_DNA"/>
</dbReference>
<dbReference type="SUPFAM" id="SSF53448">
    <property type="entry name" value="Nucleotide-diphospho-sugar transferases"/>
    <property type="match status" value="1"/>
</dbReference>
<reference evidence="3" key="1">
    <citation type="submission" date="2019-10" db="EMBL/GenBank/DDBJ databases">
        <title>Complete Genome Sequence of Bradyrhizobium betae type strain PL7HG1T.</title>
        <authorList>
            <person name="Bromfield E.S.P."/>
            <person name="Cloutier S."/>
        </authorList>
    </citation>
    <scope>NUCLEOTIDE SEQUENCE [LARGE SCALE GENOMIC DNA]</scope>
    <source>
        <strain evidence="3">PL7HG1</strain>
    </source>
</reference>
<dbReference type="GO" id="GO:0016740">
    <property type="term" value="F:transferase activity"/>
    <property type="evidence" value="ECO:0007669"/>
    <property type="project" value="UniProtKB-KW"/>
</dbReference>
<protein>
    <submittedName>
        <fullName evidence="2">Glycosyltransferase</fullName>
    </submittedName>
</protein>
<dbReference type="KEGG" id="bbet:F8237_13515"/>
<organism evidence="2 3">
    <name type="scientific">Bradyrhizobium betae</name>
    <dbReference type="NCBI Taxonomy" id="244734"/>
    <lineage>
        <taxon>Bacteria</taxon>
        <taxon>Pseudomonadati</taxon>
        <taxon>Pseudomonadota</taxon>
        <taxon>Alphaproteobacteria</taxon>
        <taxon>Hyphomicrobiales</taxon>
        <taxon>Nitrobacteraceae</taxon>
        <taxon>Bradyrhizobium</taxon>
    </lineage>
</organism>
<accession>A0A5P6PFT6</accession>
<dbReference type="InterPro" id="IPR001173">
    <property type="entry name" value="Glyco_trans_2-like"/>
</dbReference>
<keyword evidence="2" id="KW-0808">Transferase</keyword>
<dbReference type="InterPro" id="IPR029044">
    <property type="entry name" value="Nucleotide-diphossugar_trans"/>
</dbReference>
<evidence type="ECO:0000313" key="2">
    <source>
        <dbReference type="EMBL" id="QFI77166.1"/>
    </source>
</evidence>
<evidence type="ECO:0000313" key="3">
    <source>
        <dbReference type="Proteomes" id="UP000325641"/>
    </source>
</evidence>